<dbReference type="STRING" id="52131.GA0061100_110138"/>
<dbReference type="Gene3D" id="1.10.510.10">
    <property type="entry name" value="Transferase(Phosphotransferase) domain 1"/>
    <property type="match status" value="1"/>
</dbReference>
<proteinExistence type="predicted"/>
<dbReference type="Pfam" id="PF00069">
    <property type="entry name" value="Pkinase"/>
    <property type="match status" value="1"/>
</dbReference>
<dbReference type="PANTHER" id="PTHR24347">
    <property type="entry name" value="SERINE/THREONINE-PROTEIN KINASE"/>
    <property type="match status" value="1"/>
</dbReference>
<dbReference type="GO" id="GO:0004672">
    <property type="term" value="F:protein kinase activity"/>
    <property type="evidence" value="ECO:0007669"/>
    <property type="project" value="InterPro"/>
</dbReference>
<dbReference type="PROSITE" id="PS00109">
    <property type="entry name" value="PROTEIN_KINASE_TYR"/>
    <property type="match status" value="1"/>
</dbReference>
<dbReference type="InterPro" id="IPR000719">
    <property type="entry name" value="Prot_kinase_dom"/>
</dbReference>
<evidence type="ECO:0000259" key="1">
    <source>
        <dbReference type="PROSITE" id="PS50011"/>
    </source>
</evidence>
<sequence>MSGDTSDEGMKRIAASFAELQHLLTHDGEAERPKGMRDLLIDRLRDALDRRLPSLPDSEPAFIGNTYLVEQVIYRNERTEISRLRHRDLGTLHAMKTIRADRSSEATAKALLLREARIGMMLRGSDLASAQCAIRLPDGRPALIMEWIGPSLWQRLAEGSLSAADVSAAAKSMLVGLSVIHHAGYVHGDISPANLLLADGDFNKLKIADFGTAVQCGARYSDLDIARAMTPGFSAPEIAGPEASGDVAMQFSADLFSAGRVMNLLLEHCNETEQSIAAIKAAARHLADPAPSRRPPNAMAALALIEAV</sequence>
<dbReference type="SUPFAM" id="SSF56112">
    <property type="entry name" value="Protein kinase-like (PK-like)"/>
    <property type="match status" value="1"/>
</dbReference>
<reference evidence="3" key="1">
    <citation type="submission" date="2016-08" db="EMBL/GenBank/DDBJ databases">
        <authorList>
            <person name="Varghese N."/>
            <person name="Submissions Spin"/>
        </authorList>
    </citation>
    <scope>NUCLEOTIDE SEQUENCE [LARGE SCALE GENOMIC DNA]</scope>
    <source>
        <strain evidence="3">CCBAU 57015</strain>
    </source>
</reference>
<dbReference type="Proteomes" id="UP000186228">
    <property type="component" value="Unassembled WGS sequence"/>
</dbReference>
<dbReference type="EMBL" id="FMAC01000010">
    <property type="protein sequence ID" value="SCB34229.1"/>
    <property type="molecule type" value="Genomic_DNA"/>
</dbReference>
<dbReference type="GO" id="GO:0005524">
    <property type="term" value="F:ATP binding"/>
    <property type="evidence" value="ECO:0007669"/>
    <property type="project" value="InterPro"/>
</dbReference>
<feature type="domain" description="Protein kinase" evidence="1">
    <location>
        <begin position="67"/>
        <end position="308"/>
    </location>
</feature>
<gene>
    <name evidence="2" type="ORF">GA0061100_110138</name>
</gene>
<dbReference type="InterPro" id="IPR011009">
    <property type="entry name" value="Kinase-like_dom_sf"/>
</dbReference>
<dbReference type="AlphaFoldDB" id="A0A1C3W2L5"/>
<accession>A0A1C3W2L5</accession>
<dbReference type="InterPro" id="IPR008266">
    <property type="entry name" value="Tyr_kinase_AS"/>
</dbReference>
<dbReference type="PROSITE" id="PS50011">
    <property type="entry name" value="PROTEIN_KINASE_DOM"/>
    <property type="match status" value="1"/>
</dbReference>
<dbReference type="SMART" id="SM00220">
    <property type="entry name" value="S_TKc"/>
    <property type="match status" value="1"/>
</dbReference>
<keyword evidence="3" id="KW-1185">Reference proteome</keyword>
<evidence type="ECO:0000313" key="3">
    <source>
        <dbReference type="Proteomes" id="UP000186228"/>
    </source>
</evidence>
<organism evidence="2 3">
    <name type="scientific">Rhizobium hainanense</name>
    <dbReference type="NCBI Taxonomy" id="52131"/>
    <lineage>
        <taxon>Bacteria</taxon>
        <taxon>Pseudomonadati</taxon>
        <taxon>Pseudomonadota</taxon>
        <taxon>Alphaproteobacteria</taxon>
        <taxon>Hyphomicrobiales</taxon>
        <taxon>Rhizobiaceae</taxon>
        <taxon>Rhizobium/Agrobacterium group</taxon>
        <taxon>Rhizobium</taxon>
    </lineage>
</organism>
<protein>
    <submittedName>
        <fullName evidence="2">Type VI secretion system protein ImpN</fullName>
    </submittedName>
</protein>
<evidence type="ECO:0000313" key="2">
    <source>
        <dbReference type="EMBL" id="SCB34229.1"/>
    </source>
</evidence>
<name>A0A1C3W2L5_9HYPH</name>